<accession>A0AB34JQN6</accession>
<feature type="compositionally biased region" description="Low complexity" evidence="1">
    <location>
        <begin position="290"/>
        <end position="303"/>
    </location>
</feature>
<feature type="compositionally biased region" description="Polar residues" evidence="1">
    <location>
        <begin position="1522"/>
        <end position="1546"/>
    </location>
</feature>
<dbReference type="SMART" id="SM00368">
    <property type="entry name" value="LRR_RI"/>
    <property type="match status" value="9"/>
</dbReference>
<evidence type="ECO:0000313" key="2">
    <source>
        <dbReference type="EMBL" id="KAL1522969.1"/>
    </source>
</evidence>
<evidence type="ECO:0000256" key="1">
    <source>
        <dbReference type="SAM" id="MobiDB-lite"/>
    </source>
</evidence>
<dbReference type="PANTHER" id="PTHR24114">
    <property type="entry name" value="LEUCINE RICH REPEAT FAMILY PROTEIN"/>
    <property type="match status" value="1"/>
</dbReference>
<dbReference type="InterPro" id="IPR032675">
    <property type="entry name" value="LRR_dom_sf"/>
</dbReference>
<feature type="compositionally biased region" description="Low complexity" evidence="1">
    <location>
        <begin position="432"/>
        <end position="464"/>
    </location>
</feature>
<organism evidence="2 3">
    <name type="scientific">Prymnesium parvum</name>
    <name type="common">Toxic golden alga</name>
    <dbReference type="NCBI Taxonomy" id="97485"/>
    <lineage>
        <taxon>Eukaryota</taxon>
        <taxon>Haptista</taxon>
        <taxon>Haptophyta</taxon>
        <taxon>Prymnesiophyceae</taxon>
        <taxon>Prymnesiales</taxon>
        <taxon>Prymnesiaceae</taxon>
        <taxon>Prymnesium</taxon>
    </lineage>
</organism>
<name>A0AB34JQN6_PRYPA</name>
<feature type="region of interest" description="Disordered" evidence="1">
    <location>
        <begin position="275"/>
        <end position="487"/>
    </location>
</feature>
<reference evidence="2 3" key="1">
    <citation type="journal article" date="2024" name="Science">
        <title>Giant polyketide synthase enzymes in the biosynthesis of giant marine polyether toxins.</title>
        <authorList>
            <person name="Fallon T.R."/>
            <person name="Shende V.V."/>
            <person name="Wierzbicki I.H."/>
            <person name="Pendleton A.L."/>
            <person name="Watervoot N.F."/>
            <person name="Auber R.P."/>
            <person name="Gonzalez D.J."/>
            <person name="Wisecaver J.H."/>
            <person name="Moore B.S."/>
        </authorList>
    </citation>
    <scope>NUCLEOTIDE SEQUENCE [LARGE SCALE GENOMIC DNA]</scope>
    <source>
        <strain evidence="2 3">12B1</strain>
    </source>
</reference>
<sequence length="1568" mass="173310">MNAAVKAMDDLHQKLVHSEAIGELFKAVGDGGGLLPSGGHTARKGRVEQVKEMLAERKLRNSASLPMLDATRSQNATSNPSSEAAVPLQSANQSSPIKRATRNSTRPTNLLASLKGRQFTYGIKYFDDETVHYLLHVDHEARLRPALLVSHQINELSIRDVQRADILSRINPPSPEERFARELELMLHEERTRDSFDEKPPAQETLRLLKELELIGVFEELPDRSKRMLSIPEVRDVSIYQRSDRTSSPIKSRGKSLNLRCSKTRLSFNTMRAMQDLVSGPKDKRKSEFRQSCCSSRLSQSPPRMSVRSQTPPRESISSQSPTRTSVASQRMSVHTKKAPGMRRSVAQKRESQCSAMPPRLTTVAPNQSGAAGKRGSLKGSLCDGQSNGSQKPRRASQRVKISSMEPTCQSASNEHAPPLLPFTEPSIDQYSLPESPSASPRPEATSPNEAPSAEPSSPPSESEYGQSRPSTGVSAGAGASRRSRKKTRLPDIAFAYDSPAYHVSSIRYSRALEEEAEADISEYLAFNSWRDPSLTTTPTHAHCRSRSSTSAVSNGSDEDEGRSATSTPPTASKHAGGRQALLGVGPFSPHVPLAPIRCGGLSTTTQQGGLVHLKQSLQRALVHSRLPSHPPSMLVSTATVDLQRGTYMRACEEASVAPVSRVLNHLGAPRLALRYYGIGARGAGPLAAVLPSNVSWRVLSLADNCLQPEGGICLAKALAQHSKLTEIDLAGNNLGAPGARAVLNELANSDISTRRIRRLRLGRNLIADGVAEELSTLLERGCRGGGCYGGSGLEYWWERRLMDCPARLQQVNCKTLQSLDLQDNQMSVLTALPLSLALGRPECPLTELDMSWNSLRSSGVRHIAASLITNTKLETLLLSWNTAGQKGGIEFAEALRVNKKLRRLDLQHNDIDSVAAVMLADALKDANEHLTSLDLSHNPLGQAACESVMRALAQNSSLVEIGLQAVDAGLIDGARDASLNLVSSFDASNPGGEYRLDLSKPWERFIALKLQNLARSRSEPWEHATIEFEEQQAQAPSFFRSNNRQLWSDRRELPERGILRFKYSEGMKKQRTAVHYSLDLADSSQREIAISLWQKAVIEPGENWMNETLDGKPFQMDESNLAWDLPTEGLLEVDYVSYDMKFEAFYDLDLADLEERTICANLIERAKMEPGDNFVQPTFNGKPLTISELEGGRWRMPSKGIFRCHFICSEPQHVSTRHYCLDLGDREDRALAQALRECAANEPGENLMNEQLNGQKIHFDEEQDCLEKRHDVAWSRRAQLSSALPEDGILEFDYVVLKPRRVLPSHTPSARRERGDSTDKLVASKLQQLFEASERELTLDTAVVRTGNHSARLMTARQQVQILHAHGVDHIADDDFHVLQQALTRATKDIDRLQKLRTVFRDSIRFPPYQAIEIVKLMEYPKEASMCIRELWPYLADPDCLGELLGLLPSNVPYREELRLELGARHKADIERTQNSTTEEPTIVVGMPPQVTQGEARLSSSNIARRARAVDQPENMKRNSFRSTSKTSNPTPSRAKTPPGNASKSRVTRSAGAAKIDASTARTPSPL</sequence>
<keyword evidence="3" id="KW-1185">Reference proteome</keyword>
<feature type="compositionally biased region" description="Polar residues" evidence="1">
    <location>
        <begin position="89"/>
        <end position="109"/>
    </location>
</feature>
<dbReference type="Gene3D" id="3.80.10.10">
    <property type="entry name" value="Ribonuclease Inhibitor"/>
    <property type="match status" value="2"/>
</dbReference>
<comment type="caution">
    <text evidence="2">The sequence shown here is derived from an EMBL/GenBank/DDBJ whole genome shotgun (WGS) entry which is preliminary data.</text>
</comment>
<feature type="region of interest" description="Disordered" evidence="1">
    <location>
        <begin position="1489"/>
        <end position="1568"/>
    </location>
</feature>
<dbReference type="InterPro" id="IPR052394">
    <property type="entry name" value="LRR-containing"/>
</dbReference>
<dbReference type="Pfam" id="PF13516">
    <property type="entry name" value="LRR_6"/>
    <property type="match status" value="6"/>
</dbReference>
<proteinExistence type="predicted"/>
<feature type="compositionally biased region" description="Polar residues" evidence="1">
    <location>
        <begin position="1491"/>
        <end position="1504"/>
    </location>
</feature>
<feature type="compositionally biased region" description="Basic and acidic residues" evidence="1">
    <location>
        <begin position="1509"/>
        <end position="1518"/>
    </location>
</feature>
<dbReference type="SUPFAM" id="SSF52047">
    <property type="entry name" value="RNI-like"/>
    <property type="match status" value="1"/>
</dbReference>
<feature type="region of interest" description="Disordered" evidence="1">
    <location>
        <begin position="536"/>
        <end position="582"/>
    </location>
</feature>
<dbReference type="Proteomes" id="UP001515480">
    <property type="component" value="Unassembled WGS sequence"/>
</dbReference>
<dbReference type="InterPro" id="IPR001611">
    <property type="entry name" value="Leu-rich_rpt"/>
</dbReference>
<feature type="compositionally biased region" description="Polar residues" evidence="1">
    <location>
        <begin position="405"/>
        <end position="414"/>
    </location>
</feature>
<feature type="region of interest" description="Disordered" evidence="1">
    <location>
        <begin position="61"/>
        <end position="109"/>
    </location>
</feature>
<gene>
    <name evidence="2" type="ORF">AB1Y20_017933</name>
</gene>
<dbReference type="EMBL" id="JBGBPQ010000006">
    <property type="protein sequence ID" value="KAL1522969.1"/>
    <property type="molecule type" value="Genomic_DNA"/>
</dbReference>
<evidence type="ECO:0000313" key="3">
    <source>
        <dbReference type="Proteomes" id="UP001515480"/>
    </source>
</evidence>
<dbReference type="PANTHER" id="PTHR24114:SF2">
    <property type="entry name" value="F-BOX DOMAIN-CONTAINING PROTEIN-RELATED"/>
    <property type="match status" value="1"/>
</dbReference>
<feature type="compositionally biased region" description="Polar residues" evidence="1">
    <location>
        <begin position="465"/>
        <end position="474"/>
    </location>
</feature>
<feature type="compositionally biased region" description="Polar residues" evidence="1">
    <location>
        <begin position="71"/>
        <end position="82"/>
    </location>
</feature>
<feature type="compositionally biased region" description="Polar residues" evidence="1">
    <location>
        <begin position="307"/>
        <end position="333"/>
    </location>
</feature>
<protein>
    <submittedName>
        <fullName evidence="2">Uncharacterized protein</fullName>
    </submittedName>
</protein>
<feature type="compositionally biased region" description="Polar residues" evidence="1">
    <location>
        <begin position="547"/>
        <end position="556"/>
    </location>
</feature>